<proteinExistence type="predicted"/>
<evidence type="ECO:0000313" key="1">
    <source>
        <dbReference type="EMBL" id="VFQ76069.1"/>
    </source>
</evidence>
<dbReference type="EMBL" id="OOIL02001477">
    <property type="protein sequence ID" value="VFQ76069.1"/>
    <property type="molecule type" value="Genomic_DNA"/>
</dbReference>
<dbReference type="Gene3D" id="2.40.70.10">
    <property type="entry name" value="Acid Proteases"/>
    <property type="match status" value="1"/>
</dbReference>
<evidence type="ECO:0000313" key="2">
    <source>
        <dbReference type="Proteomes" id="UP000595140"/>
    </source>
</evidence>
<reference evidence="1 2" key="1">
    <citation type="submission" date="2018-04" db="EMBL/GenBank/DDBJ databases">
        <authorList>
            <person name="Vogel A."/>
        </authorList>
    </citation>
    <scope>NUCLEOTIDE SEQUENCE [LARGE SCALE GENOMIC DNA]</scope>
</reference>
<accession>A0A484LIT5</accession>
<dbReference type="PANTHER" id="PTHR33240:SF15">
    <property type="entry name" value="GAG-PRO-LIKE PROTEIN"/>
    <property type="match status" value="1"/>
</dbReference>
<keyword evidence="2" id="KW-1185">Reference proteome</keyword>
<organism evidence="1 2">
    <name type="scientific">Cuscuta campestris</name>
    <dbReference type="NCBI Taxonomy" id="132261"/>
    <lineage>
        <taxon>Eukaryota</taxon>
        <taxon>Viridiplantae</taxon>
        <taxon>Streptophyta</taxon>
        <taxon>Embryophyta</taxon>
        <taxon>Tracheophyta</taxon>
        <taxon>Spermatophyta</taxon>
        <taxon>Magnoliopsida</taxon>
        <taxon>eudicotyledons</taxon>
        <taxon>Gunneridae</taxon>
        <taxon>Pentapetalae</taxon>
        <taxon>asterids</taxon>
        <taxon>lamiids</taxon>
        <taxon>Solanales</taxon>
        <taxon>Convolvulaceae</taxon>
        <taxon>Cuscuteae</taxon>
        <taxon>Cuscuta</taxon>
        <taxon>Cuscuta subgen. Grammica</taxon>
        <taxon>Cuscuta sect. Cleistogrammica</taxon>
    </lineage>
</organism>
<dbReference type="PANTHER" id="PTHR33240">
    <property type="entry name" value="OS08G0508500 PROTEIN"/>
    <property type="match status" value="1"/>
</dbReference>
<dbReference type="SUPFAM" id="SSF50630">
    <property type="entry name" value="Acid proteases"/>
    <property type="match status" value="1"/>
</dbReference>
<gene>
    <name evidence="1" type="ORF">CCAM_LOCUS17845</name>
</gene>
<sequence length="174" mass="19537">MVFVAKAHQLPASKLRKREQIQFTEKDLPNTRSPHRDALVVQIEINNTIVHQTLVDTGSSVNIMYRKTFKDLGLSCKDLKPMRTPLSEFMGDSIEAEGVITVPVIEGDGVHKAKLNLEFMVMSIKCTDNMIFGRPSLQDLECGIYPYYLCMKFPTPSGIGLARGDLKLARSCYI</sequence>
<protein>
    <recommendedName>
        <fullName evidence="3">Aspartic peptidase DDI1-type domain-containing protein</fullName>
    </recommendedName>
</protein>
<evidence type="ECO:0008006" key="3">
    <source>
        <dbReference type="Google" id="ProtNLM"/>
    </source>
</evidence>
<dbReference type="Proteomes" id="UP000595140">
    <property type="component" value="Unassembled WGS sequence"/>
</dbReference>
<dbReference type="AlphaFoldDB" id="A0A484LIT5"/>
<dbReference type="OrthoDB" id="2919534at2759"/>
<dbReference type="CDD" id="cd00303">
    <property type="entry name" value="retropepsin_like"/>
    <property type="match status" value="1"/>
</dbReference>
<dbReference type="InterPro" id="IPR021109">
    <property type="entry name" value="Peptidase_aspartic_dom_sf"/>
</dbReference>
<name>A0A484LIT5_9ASTE</name>